<dbReference type="Proteomes" id="UP001597387">
    <property type="component" value="Unassembled WGS sequence"/>
</dbReference>
<organism evidence="1 2">
    <name type="scientific">Paradesertivirga mongoliensis</name>
    <dbReference type="NCBI Taxonomy" id="2100740"/>
    <lineage>
        <taxon>Bacteria</taxon>
        <taxon>Pseudomonadati</taxon>
        <taxon>Bacteroidota</taxon>
        <taxon>Sphingobacteriia</taxon>
        <taxon>Sphingobacteriales</taxon>
        <taxon>Sphingobacteriaceae</taxon>
        <taxon>Paradesertivirga</taxon>
    </lineage>
</organism>
<name>A0ABW4ZJK8_9SPHI</name>
<proteinExistence type="predicted"/>
<sequence>MTEEEIRNAANLELKSIGCQYTIMYMSRLFSQADFLAYKIMALTGKVFSKYEVIQVFEAFTIKTVCDWEWYIEKIICECLQKDTSALGGQLSLKLPKEITTDECVAYLNGLGYFDIRSASNLKSVSKKILVDNRNPFLNFDKETSKRIDDYYVLRNYIAHRSNKSKKALTVVYNKYKQETFVEAGDFLLSIDTEKSQLQIQLFESAFWLSSYKILEFLYPNTYKWIMGNEEVYNENCQARFLAIINQFPRPNE</sequence>
<protein>
    <recommendedName>
        <fullName evidence="3">RiboL-PSP-HEPN domain-containing protein</fullName>
    </recommendedName>
</protein>
<evidence type="ECO:0000313" key="2">
    <source>
        <dbReference type="Proteomes" id="UP001597387"/>
    </source>
</evidence>
<keyword evidence="2" id="KW-1185">Reference proteome</keyword>
<evidence type="ECO:0000313" key="1">
    <source>
        <dbReference type="EMBL" id="MFD2162238.1"/>
    </source>
</evidence>
<gene>
    <name evidence="1" type="ORF">ACFSJU_07525</name>
</gene>
<reference evidence="2" key="1">
    <citation type="journal article" date="2019" name="Int. J. Syst. Evol. Microbiol.">
        <title>The Global Catalogue of Microorganisms (GCM) 10K type strain sequencing project: providing services to taxonomists for standard genome sequencing and annotation.</title>
        <authorList>
            <consortium name="The Broad Institute Genomics Platform"/>
            <consortium name="The Broad Institute Genome Sequencing Center for Infectious Disease"/>
            <person name="Wu L."/>
            <person name="Ma J."/>
        </authorList>
    </citation>
    <scope>NUCLEOTIDE SEQUENCE [LARGE SCALE GENOMIC DNA]</scope>
    <source>
        <strain evidence="2">KCTC 42217</strain>
    </source>
</reference>
<dbReference type="EMBL" id="JBHUHZ010000001">
    <property type="protein sequence ID" value="MFD2162238.1"/>
    <property type="molecule type" value="Genomic_DNA"/>
</dbReference>
<accession>A0ABW4ZJK8</accession>
<dbReference type="RefSeq" id="WP_255904014.1">
    <property type="nucleotide sequence ID" value="NZ_JAFMZO010000003.1"/>
</dbReference>
<comment type="caution">
    <text evidence="1">The sequence shown here is derived from an EMBL/GenBank/DDBJ whole genome shotgun (WGS) entry which is preliminary data.</text>
</comment>
<evidence type="ECO:0008006" key="3">
    <source>
        <dbReference type="Google" id="ProtNLM"/>
    </source>
</evidence>